<dbReference type="InterPro" id="IPR036322">
    <property type="entry name" value="WD40_repeat_dom_sf"/>
</dbReference>
<feature type="repeat" description="WD" evidence="6">
    <location>
        <begin position="76"/>
        <end position="101"/>
    </location>
</feature>
<reference evidence="8" key="1">
    <citation type="submission" date="2021-11" db="EMBL/GenBank/DDBJ databases">
        <authorList>
            <person name="Schell T."/>
        </authorList>
    </citation>
    <scope>NUCLEOTIDE SEQUENCE</scope>
    <source>
        <strain evidence="8">M5</strain>
    </source>
</reference>
<protein>
    <recommendedName>
        <fullName evidence="7">Anaphase-promoting complex subunit 4-like WD40 domain-containing protein</fullName>
    </recommendedName>
</protein>
<dbReference type="PROSITE" id="PS50082">
    <property type="entry name" value="WD_REPEATS_2"/>
    <property type="match status" value="2"/>
</dbReference>
<comment type="caution">
    <text evidence="8">The sequence shown here is derived from an EMBL/GenBank/DDBJ whole genome shotgun (WGS) entry which is preliminary data.</text>
</comment>
<evidence type="ECO:0000256" key="1">
    <source>
        <dbReference type="ARBA" id="ARBA00004123"/>
    </source>
</evidence>
<dbReference type="AlphaFoldDB" id="A0A8J2S1G5"/>
<dbReference type="PANTHER" id="PTHR22846">
    <property type="entry name" value="WD40 REPEAT PROTEIN"/>
    <property type="match status" value="1"/>
</dbReference>
<dbReference type="GO" id="GO:0000118">
    <property type="term" value="C:histone deacetylase complex"/>
    <property type="evidence" value="ECO:0007669"/>
    <property type="project" value="TreeGrafter"/>
</dbReference>
<keyword evidence="3" id="KW-0677">Repeat</keyword>
<dbReference type="Proteomes" id="UP000789390">
    <property type="component" value="Unassembled WGS sequence"/>
</dbReference>
<feature type="repeat" description="WD" evidence="6">
    <location>
        <begin position="220"/>
        <end position="261"/>
    </location>
</feature>
<keyword evidence="9" id="KW-1185">Reference proteome</keyword>
<feature type="domain" description="Anaphase-promoting complex subunit 4-like WD40" evidence="7">
    <location>
        <begin position="70"/>
        <end position="124"/>
    </location>
</feature>
<dbReference type="SUPFAM" id="SSF50978">
    <property type="entry name" value="WD40 repeat-like"/>
    <property type="match status" value="1"/>
</dbReference>
<evidence type="ECO:0000313" key="8">
    <source>
        <dbReference type="EMBL" id="CAH0107551.1"/>
    </source>
</evidence>
<evidence type="ECO:0000256" key="3">
    <source>
        <dbReference type="ARBA" id="ARBA00022737"/>
    </source>
</evidence>
<sequence length="384" mass="44510">MKFSVYAVQFKETHRTVTTTNDKTEERWISRFHPTKSILACGSFQVVIFKTVNTSLPFSHWKEKKGKFGPSLDKQITALEWNVNGTQLAVGCEDGEIIVWNYPSVVIVFQMNRHLNRVRDIKWNPIEHDLFATLQSGQANLLIWHSYPRLHSKSNLCCEIKASNKECNRKIKWKSSVEYKTISQVEWITKNVIALGFSNGLIEISEIDEHESGKSRVIKQFNHKDGITSLIWNGRTQYLASCSYDKRIKIWSLDTDEPIHNQEFNSYCYRLAWRPNGRTEDGIKATRKLHENFYFVCGMKDGAILQWNPLDHYEMKKKITVGGHSIESNQTWTTVFKGKCNNLQGFSWLSTDSITDTNCKLALNSNGVKVEVIEYDKDRWPKLK</sequence>
<evidence type="ECO:0000259" key="7">
    <source>
        <dbReference type="Pfam" id="PF12894"/>
    </source>
</evidence>
<dbReference type="OrthoDB" id="6475906at2759"/>
<comment type="similarity">
    <text evidence="5">Belongs to the WD repeat EBI family.</text>
</comment>
<dbReference type="SMART" id="SM00320">
    <property type="entry name" value="WD40"/>
    <property type="match status" value="4"/>
</dbReference>
<evidence type="ECO:0000256" key="5">
    <source>
        <dbReference type="ARBA" id="ARBA00025741"/>
    </source>
</evidence>
<dbReference type="PANTHER" id="PTHR22846:SF2">
    <property type="entry name" value="F-BOX-LIKE_WD REPEAT-CONTAINING PROTEIN EBI"/>
    <property type="match status" value="1"/>
</dbReference>
<accession>A0A8J2S1G5</accession>
<evidence type="ECO:0000313" key="9">
    <source>
        <dbReference type="Proteomes" id="UP000789390"/>
    </source>
</evidence>
<evidence type="ECO:0000256" key="2">
    <source>
        <dbReference type="ARBA" id="ARBA00022574"/>
    </source>
</evidence>
<dbReference type="InterPro" id="IPR045183">
    <property type="entry name" value="Ebi-like"/>
</dbReference>
<name>A0A8J2S1G5_9CRUS</name>
<keyword evidence="4" id="KW-0539">Nucleus</keyword>
<gene>
    <name evidence="8" type="ORF">DGAL_LOCUS10871</name>
</gene>
<dbReference type="EMBL" id="CAKKLH010000277">
    <property type="protein sequence ID" value="CAH0107551.1"/>
    <property type="molecule type" value="Genomic_DNA"/>
</dbReference>
<dbReference type="Pfam" id="PF00400">
    <property type="entry name" value="WD40"/>
    <property type="match status" value="1"/>
</dbReference>
<organism evidence="8 9">
    <name type="scientific">Daphnia galeata</name>
    <dbReference type="NCBI Taxonomy" id="27404"/>
    <lineage>
        <taxon>Eukaryota</taxon>
        <taxon>Metazoa</taxon>
        <taxon>Ecdysozoa</taxon>
        <taxon>Arthropoda</taxon>
        <taxon>Crustacea</taxon>
        <taxon>Branchiopoda</taxon>
        <taxon>Diplostraca</taxon>
        <taxon>Cladocera</taxon>
        <taxon>Anomopoda</taxon>
        <taxon>Daphniidae</taxon>
        <taxon>Daphnia</taxon>
    </lineage>
</organism>
<dbReference type="GO" id="GO:0006357">
    <property type="term" value="P:regulation of transcription by RNA polymerase II"/>
    <property type="evidence" value="ECO:0007669"/>
    <property type="project" value="TreeGrafter"/>
</dbReference>
<dbReference type="GO" id="GO:0003714">
    <property type="term" value="F:transcription corepressor activity"/>
    <property type="evidence" value="ECO:0007669"/>
    <property type="project" value="InterPro"/>
</dbReference>
<dbReference type="PROSITE" id="PS50294">
    <property type="entry name" value="WD_REPEATS_REGION"/>
    <property type="match status" value="1"/>
</dbReference>
<dbReference type="InterPro" id="IPR024977">
    <property type="entry name" value="Apc4-like_WD40_dom"/>
</dbReference>
<comment type="subcellular location">
    <subcellularLocation>
        <location evidence="1">Nucleus</location>
    </subcellularLocation>
</comment>
<dbReference type="InterPro" id="IPR015943">
    <property type="entry name" value="WD40/YVTN_repeat-like_dom_sf"/>
</dbReference>
<keyword evidence="2 6" id="KW-0853">WD repeat</keyword>
<evidence type="ECO:0000256" key="4">
    <source>
        <dbReference type="ARBA" id="ARBA00023242"/>
    </source>
</evidence>
<evidence type="ECO:0000256" key="6">
    <source>
        <dbReference type="PROSITE-ProRule" id="PRU00221"/>
    </source>
</evidence>
<dbReference type="InterPro" id="IPR001680">
    <property type="entry name" value="WD40_rpt"/>
</dbReference>
<proteinExistence type="inferred from homology"/>
<dbReference type="Pfam" id="PF12894">
    <property type="entry name" value="ANAPC4_WD40"/>
    <property type="match status" value="1"/>
</dbReference>
<dbReference type="Gene3D" id="2.130.10.10">
    <property type="entry name" value="YVTN repeat-like/Quinoprotein amine dehydrogenase"/>
    <property type="match status" value="1"/>
</dbReference>